<sequence>MVLRLKDFIKKIRACKTAAEERALIARESASIRTALKDSVSSSHRHHHVAKLLYMYMLGYPAHFGQMECVKLVASSRFADKRLGYLGIMLLLDEHSETLTLVTNSLKNDLNHPNMYVVGMALVTLANVASEAMARDLAPEVEKLLGSSNSLIRKKAALCAVRILKRASDLHDIFMPRARSLLSERNHGALLAGLSLLELLCAQQPATLNEFRKAVPSLVKALKQLITTGYSPEHDVSGITDPFLQVKLLRVLRMLGAGDATATEAMADVLAQVATTMGGSKNVGNAVLYETVRTVLAIDADSTLRVLAINILGRFLAHKDNNVRYAALTTLLATVQVDGNAVLRHRTTVLECLRDPDVSIRRRALELASALTVASNVRVMVRELLAFLDDADADLRPTVVAHICTAADKYAPNQRWHLDTLVRVMKVAGAHVRDETVAQFVRLVTNAPELQAYVVRKLYALLKTDHSQAGLVRAGIWVIGEYGDLLVQPGAAPAPDDAEDDDNGTTDALRSVALDEDGPNEAEVVALLERVLSAANSTVVTQLAITALMKLAARFHEPAVVQAIQSLLARYQTSMVLELQQRSVEYLHMLELDPELRRGLWECMPVMDLAPGEKGKYAGGGNARAVGPVVAAAPANAPSDPMSLLMDLAMPTDTTSVAPTSGDLPLLESLGTSTAPAPRTTSGAPVVADLMADLLAMSGAAPAAEPKMGAAKAAVDPLDLLMGGPVPAIPPMPTGGSAPSPASASPAPPAATLPALFGDLAHTVMAPAVRARVAAHRPPWSPPRHPPARRSADTTCRTSRTSRHTCSCT</sequence>
<evidence type="ECO:0000256" key="2">
    <source>
        <dbReference type="ARBA" id="ARBA00004555"/>
    </source>
</evidence>
<feature type="domain" description="Clathrin/coatomer adaptor adaptin-like N-terminal" evidence="12">
    <location>
        <begin position="22"/>
        <end position="592"/>
    </location>
</feature>
<comment type="subunit">
    <text evidence="9">Adaptor protein complex 1 (AP-1) is a heterotetramer composed of two large adaptins (gamma-type subunit APL4 and beta-type subunit APL2), a medium adaptin (mu-type subunit APM1) and a small adaptin (sigma-type subunit APS1). AP-1 interacts with clathrin.</text>
</comment>
<dbReference type="PIRSF" id="PIRSF037094">
    <property type="entry name" value="AP1_complex_gamma"/>
    <property type="match status" value="1"/>
</dbReference>
<dbReference type="Proteomes" id="UP000054350">
    <property type="component" value="Unassembled WGS sequence"/>
</dbReference>
<dbReference type="InterPro" id="IPR017107">
    <property type="entry name" value="AP1_complex_gsu"/>
</dbReference>
<dbReference type="STRING" id="578462.A0A0L0SN39"/>
<feature type="region of interest" description="Disordered" evidence="11">
    <location>
        <begin position="775"/>
        <end position="809"/>
    </location>
</feature>
<evidence type="ECO:0000256" key="9">
    <source>
        <dbReference type="ARBA" id="ARBA00062546"/>
    </source>
</evidence>
<dbReference type="VEuPathDB" id="FungiDB:AMAG_08862"/>
<dbReference type="PANTHER" id="PTHR22780">
    <property type="entry name" value="ADAPTIN, ALPHA/GAMMA/EPSILON"/>
    <property type="match status" value="1"/>
</dbReference>
<keyword evidence="6 10" id="KW-0333">Golgi apparatus</keyword>
<dbReference type="SUPFAM" id="SSF48371">
    <property type="entry name" value="ARM repeat"/>
    <property type="match status" value="1"/>
</dbReference>
<comment type="subcellular location">
    <subcellularLocation>
        <location evidence="1">Cytoplasmic vesicle membrane</location>
    </subcellularLocation>
    <subcellularLocation>
        <location evidence="2">Golgi apparatus</location>
    </subcellularLocation>
</comment>
<dbReference type="eggNOG" id="KOG1062">
    <property type="taxonomic scope" value="Eukaryota"/>
</dbReference>
<dbReference type="OrthoDB" id="28053at2759"/>
<keyword evidence="5 10" id="KW-0653">Protein transport</keyword>
<keyword evidence="14" id="KW-1185">Reference proteome</keyword>
<evidence type="ECO:0000313" key="13">
    <source>
        <dbReference type="EMBL" id="KNE63784.1"/>
    </source>
</evidence>
<dbReference type="Gene3D" id="1.25.10.10">
    <property type="entry name" value="Leucine-rich Repeat Variant"/>
    <property type="match status" value="1"/>
</dbReference>
<evidence type="ECO:0000313" key="14">
    <source>
        <dbReference type="Proteomes" id="UP000054350"/>
    </source>
</evidence>
<dbReference type="EMBL" id="GG745343">
    <property type="protein sequence ID" value="KNE63784.1"/>
    <property type="molecule type" value="Genomic_DNA"/>
</dbReference>
<evidence type="ECO:0000256" key="6">
    <source>
        <dbReference type="ARBA" id="ARBA00023034"/>
    </source>
</evidence>
<dbReference type="FunFam" id="1.25.10.10:FF:000030">
    <property type="entry name" value="AP-1 complex subunit gamma"/>
    <property type="match status" value="1"/>
</dbReference>
<dbReference type="InterPro" id="IPR002553">
    <property type="entry name" value="Clathrin/coatomer_adapt-like_N"/>
</dbReference>
<feature type="compositionally biased region" description="Polar residues" evidence="11">
    <location>
        <begin position="670"/>
        <end position="682"/>
    </location>
</feature>
<keyword evidence="7 10" id="KW-0472">Membrane</keyword>
<dbReference type="Pfam" id="PF01602">
    <property type="entry name" value="Adaptin_N"/>
    <property type="match status" value="1"/>
</dbReference>
<accession>A0A0L0SN39</accession>
<evidence type="ECO:0000256" key="3">
    <source>
        <dbReference type="ARBA" id="ARBA00006613"/>
    </source>
</evidence>
<dbReference type="AlphaFoldDB" id="A0A0L0SN39"/>
<name>A0A0L0SN39_ALLM3</name>
<protein>
    <recommendedName>
        <fullName evidence="10">AP-1 complex subunit gamma</fullName>
    </recommendedName>
</protein>
<feature type="region of interest" description="Disordered" evidence="11">
    <location>
        <begin position="654"/>
        <end position="682"/>
    </location>
</feature>
<evidence type="ECO:0000256" key="11">
    <source>
        <dbReference type="SAM" id="MobiDB-lite"/>
    </source>
</evidence>
<dbReference type="InterPro" id="IPR011989">
    <property type="entry name" value="ARM-like"/>
</dbReference>
<evidence type="ECO:0000256" key="8">
    <source>
        <dbReference type="ARBA" id="ARBA00023329"/>
    </source>
</evidence>
<comment type="similarity">
    <text evidence="3 10">Belongs to the adaptor complexes large subunit family.</text>
</comment>
<dbReference type="InterPro" id="IPR050840">
    <property type="entry name" value="Adaptor_Complx_Large_Subunit"/>
</dbReference>
<reference evidence="13 14" key="1">
    <citation type="submission" date="2009-11" db="EMBL/GenBank/DDBJ databases">
        <title>Annotation of Allomyces macrogynus ATCC 38327.</title>
        <authorList>
            <consortium name="The Broad Institute Genome Sequencing Platform"/>
            <person name="Russ C."/>
            <person name="Cuomo C."/>
            <person name="Burger G."/>
            <person name="Gray M.W."/>
            <person name="Holland P.W.H."/>
            <person name="King N."/>
            <person name="Lang F.B.F."/>
            <person name="Roger A.J."/>
            <person name="Ruiz-Trillo I."/>
            <person name="Young S.K."/>
            <person name="Zeng Q."/>
            <person name="Gargeya S."/>
            <person name="Fitzgerald M."/>
            <person name="Haas B."/>
            <person name="Abouelleil A."/>
            <person name="Alvarado L."/>
            <person name="Arachchi H.M."/>
            <person name="Berlin A."/>
            <person name="Chapman S.B."/>
            <person name="Gearin G."/>
            <person name="Goldberg J."/>
            <person name="Griggs A."/>
            <person name="Gujja S."/>
            <person name="Hansen M."/>
            <person name="Heiman D."/>
            <person name="Howarth C."/>
            <person name="Larimer J."/>
            <person name="Lui A."/>
            <person name="MacDonald P.J.P."/>
            <person name="McCowen C."/>
            <person name="Montmayeur A."/>
            <person name="Murphy C."/>
            <person name="Neiman D."/>
            <person name="Pearson M."/>
            <person name="Priest M."/>
            <person name="Roberts A."/>
            <person name="Saif S."/>
            <person name="Shea T."/>
            <person name="Sisk P."/>
            <person name="Stolte C."/>
            <person name="Sykes S."/>
            <person name="Wortman J."/>
            <person name="Nusbaum C."/>
            <person name="Birren B."/>
        </authorList>
    </citation>
    <scope>NUCLEOTIDE SEQUENCE [LARGE SCALE GENOMIC DNA]</scope>
    <source>
        <strain evidence="13 14">ATCC 38327</strain>
    </source>
</reference>
<evidence type="ECO:0000256" key="4">
    <source>
        <dbReference type="ARBA" id="ARBA00022448"/>
    </source>
</evidence>
<organism evidence="13 14">
    <name type="scientific">Allomyces macrogynus (strain ATCC 38327)</name>
    <name type="common">Allomyces javanicus var. macrogynus</name>
    <dbReference type="NCBI Taxonomy" id="578462"/>
    <lineage>
        <taxon>Eukaryota</taxon>
        <taxon>Fungi</taxon>
        <taxon>Fungi incertae sedis</taxon>
        <taxon>Blastocladiomycota</taxon>
        <taxon>Blastocladiomycetes</taxon>
        <taxon>Blastocladiales</taxon>
        <taxon>Blastocladiaceae</taxon>
        <taxon>Allomyces</taxon>
    </lineage>
</organism>
<evidence type="ECO:0000259" key="12">
    <source>
        <dbReference type="Pfam" id="PF01602"/>
    </source>
</evidence>
<evidence type="ECO:0000256" key="10">
    <source>
        <dbReference type="PIRNR" id="PIRNR037094"/>
    </source>
</evidence>
<evidence type="ECO:0000256" key="1">
    <source>
        <dbReference type="ARBA" id="ARBA00004156"/>
    </source>
</evidence>
<proteinExistence type="inferred from homology"/>
<dbReference type="GO" id="GO:0006886">
    <property type="term" value="P:intracellular protein transport"/>
    <property type="evidence" value="ECO:0007669"/>
    <property type="project" value="UniProtKB-UniRule"/>
</dbReference>
<dbReference type="InterPro" id="IPR016024">
    <property type="entry name" value="ARM-type_fold"/>
</dbReference>
<dbReference type="GO" id="GO:0016192">
    <property type="term" value="P:vesicle-mediated transport"/>
    <property type="evidence" value="ECO:0007669"/>
    <property type="project" value="InterPro"/>
</dbReference>
<keyword evidence="4 10" id="KW-0813">Transport</keyword>
<evidence type="ECO:0000256" key="5">
    <source>
        <dbReference type="ARBA" id="ARBA00022927"/>
    </source>
</evidence>
<keyword evidence="8 10" id="KW-0968">Cytoplasmic vesicle</keyword>
<dbReference type="GO" id="GO:0030121">
    <property type="term" value="C:AP-1 adaptor complex"/>
    <property type="evidence" value="ECO:0007669"/>
    <property type="project" value="InterPro"/>
</dbReference>
<feature type="compositionally biased region" description="Low complexity" evidence="11">
    <location>
        <begin position="794"/>
        <end position="809"/>
    </location>
</feature>
<gene>
    <name evidence="13" type="ORF">AMAG_08862</name>
</gene>
<evidence type="ECO:0000256" key="7">
    <source>
        <dbReference type="ARBA" id="ARBA00023136"/>
    </source>
</evidence>
<reference evidence="14" key="2">
    <citation type="submission" date="2009-11" db="EMBL/GenBank/DDBJ databases">
        <title>The Genome Sequence of Allomyces macrogynus strain ATCC 38327.</title>
        <authorList>
            <consortium name="The Broad Institute Genome Sequencing Platform"/>
            <person name="Russ C."/>
            <person name="Cuomo C."/>
            <person name="Shea T."/>
            <person name="Young S.K."/>
            <person name="Zeng Q."/>
            <person name="Koehrsen M."/>
            <person name="Haas B."/>
            <person name="Borodovsky M."/>
            <person name="Guigo R."/>
            <person name="Alvarado L."/>
            <person name="Berlin A."/>
            <person name="Borenstein D."/>
            <person name="Chen Z."/>
            <person name="Engels R."/>
            <person name="Freedman E."/>
            <person name="Gellesch M."/>
            <person name="Goldberg J."/>
            <person name="Griggs A."/>
            <person name="Gujja S."/>
            <person name="Heiman D."/>
            <person name="Hepburn T."/>
            <person name="Howarth C."/>
            <person name="Jen D."/>
            <person name="Larson L."/>
            <person name="Lewis B."/>
            <person name="Mehta T."/>
            <person name="Park D."/>
            <person name="Pearson M."/>
            <person name="Roberts A."/>
            <person name="Saif S."/>
            <person name="Shenoy N."/>
            <person name="Sisk P."/>
            <person name="Stolte C."/>
            <person name="Sykes S."/>
            <person name="Walk T."/>
            <person name="White J."/>
            <person name="Yandava C."/>
            <person name="Burger G."/>
            <person name="Gray M.W."/>
            <person name="Holland P.W.H."/>
            <person name="King N."/>
            <person name="Lang F.B.F."/>
            <person name="Roger A.J."/>
            <person name="Ruiz-Trillo I."/>
            <person name="Lander E."/>
            <person name="Nusbaum C."/>
        </authorList>
    </citation>
    <scope>NUCLEOTIDE SEQUENCE [LARGE SCALE GENOMIC DNA]</scope>
    <source>
        <strain evidence="14">ATCC 38327</strain>
    </source>
</reference>